<feature type="compositionally biased region" description="Gly residues" evidence="7">
    <location>
        <begin position="91"/>
        <end position="104"/>
    </location>
</feature>
<feature type="compositionally biased region" description="Gly residues" evidence="7">
    <location>
        <begin position="111"/>
        <end position="124"/>
    </location>
</feature>
<dbReference type="AlphaFoldDB" id="A0A921IWP8"/>
<evidence type="ECO:0000256" key="6">
    <source>
        <dbReference type="PROSITE-ProRule" id="PRU01373"/>
    </source>
</evidence>
<evidence type="ECO:0000313" key="10">
    <source>
        <dbReference type="EMBL" id="HJG37664.1"/>
    </source>
</evidence>
<feature type="signal peptide" evidence="8">
    <location>
        <begin position="1"/>
        <end position="26"/>
    </location>
</feature>
<evidence type="ECO:0000256" key="1">
    <source>
        <dbReference type="ARBA" id="ARBA00004752"/>
    </source>
</evidence>
<reference evidence="10" key="1">
    <citation type="journal article" date="2021" name="PeerJ">
        <title>Extensive microbial diversity within the chicken gut microbiome revealed by metagenomics and culture.</title>
        <authorList>
            <person name="Gilroy R."/>
            <person name="Ravi A."/>
            <person name="Getino M."/>
            <person name="Pursley I."/>
            <person name="Horton D.L."/>
            <person name="Alikhan N.F."/>
            <person name="Baker D."/>
            <person name="Gharbi K."/>
            <person name="Hall N."/>
            <person name="Watson M."/>
            <person name="Adriaenssens E.M."/>
            <person name="Foster-Nyarko E."/>
            <person name="Jarju S."/>
            <person name="Secka A."/>
            <person name="Antonio M."/>
            <person name="Oren A."/>
            <person name="Chaudhuri R.R."/>
            <person name="La Ragione R."/>
            <person name="Hildebrand F."/>
            <person name="Pallen M.J."/>
        </authorList>
    </citation>
    <scope>NUCLEOTIDE SEQUENCE</scope>
    <source>
        <strain evidence="10">ChiHjej13B12-9602</strain>
    </source>
</reference>
<dbReference type="GO" id="GO:0008360">
    <property type="term" value="P:regulation of cell shape"/>
    <property type="evidence" value="ECO:0007669"/>
    <property type="project" value="UniProtKB-UniRule"/>
</dbReference>
<comment type="caution">
    <text evidence="10">The sequence shown here is derived from an EMBL/GenBank/DDBJ whole genome shotgun (WGS) entry which is preliminary data.</text>
</comment>
<keyword evidence="8" id="KW-0732">Signal</keyword>
<comment type="pathway">
    <text evidence="1 6">Cell wall biogenesis; peptidoglycan biosynthesis.</text>
</comment>
<evidence type="ECO:0000256" key="4">
    <source>
        <dbReference type="ARBA" id="ARBA00022984"/>
    </source>
</evidence>
<dbReference type="Pfam" id="PF03734">
    <property type="entry name" value="YkuD"/>
    <property type="match status" value="1"/>
</dbReference>
<dbReference type="Proteomes" id="UP000753256">
    <property type="component" value="Unassembled WGS sequence"/>
</dbReference>
<evidence type="ECO:0000256" key="2">
    <source>
        <dbReference type="ARBA" id="ARBA00022679"/>
    </source>
</evidence>
<feature type="compositionally biased region" description="Acidic residues" evidence="7">
    <location>
        <begin position="136"/>
        <end position="148"/>
    </location>
</feature>
<dbReference type="PROSITE" id="PS52029">
    <property type="entry name" value="LD_TPASE"/>
    <property type="match status" value="1"/>
</dbReference>
<dbReference type="GO" id="GO:0016740">
    <property type="term" value="F:transferase activity"/>
    <property type="evidence" value="ECO:0007669"/>
    <property type="project" value="UniProtKB-KW"/>
</dbReference>
<keyword evidence="3 6" id="KW-0133">Cell shape</keyword>
<keyword evidence="2" id="KW-0808">Transferase</keyword>
<dbReference type="CDD" id="cd16913">
    <property type="entry name" value="YkuD_like"/>
    <property type="match status" value="1"/>
</dbReference>
<comment type="caution">
    <text evidence="6">Lacks conserved residue(s) required for the propagation of feature annotation.</text>
</comment>
<dbReference type="GO" id="GO:0071555">
    <property type="term" value="P:cell wall organization"/>
    <property type="evidence" value="ECO:0007669"/>
    <property type="project" value="UniProtKB-UniRule"/>
</dbReference>
<evidence type="ECO:0000256" key="3">
    <source>
        <dbReference type="ARBA" id="ARBA00022960"/>
    </source>
</evidence>
<organism evidence="10 11">
    <name type="scientific">Enorma phocaeensis</name>
    <dbReference type="NCBI Taxonomy" id="1871019"/>
    <lineage>
        <taxon>Bacteria</taxon>
        <taxon>Bacillati</taxon>
        <taxon>Actinomycetota</taxon>
        <taxon>Coriobacteriia</taxon>
        <taxon>Coriobacteriales</taxon>
        <taxon>Coriobacteriaceae</taxon>
        <taxon>Enorma</taxon>
    </lineage>
</organism>
<dbReference type="Gene3D" id="2.10.270.10">
    <property type="entry name" value="Cholin Binding"/>
    <property type="match status" value="2"/>
</dbReference>
<dbReference type="SUPFAM" id="SSF69360">
    <property type="entry name" value="Cell wall binding repeat"/>
    <property type="match status" value="1"/>
</dbReference>
<reference evidence="10" key="2">
    <citation type="submission" date="2021-09" db="EMBL/GenBank/DDBJ databases">
        <authorList>
            <person name="Gilroy R."/>
        </authorList>
    </citation>
    <scope>NUCLEOTIDE SEQUENCE</scope>
    <source>
        <strain evidence="10">ChiHjej13B12-9602</strain>
    </source>
</reference>
<evidence type="ECO:0000256" key="8">
    <source>
        <dbReference type="SAM" id="SignalP"/>
    </source>
</evidence>
<evidence type="ECO:0000256" key="7">
    <source>
        <dbReference type="SAM" id="MobiDB-lite"/>
    </source>
</evidence>
<gene>
    <name evidence="10" type="ORF">K8V70_07390</name>
</gene>
<evidence type="ECO:0000259" key="9">
    <source>
        <dbReference type="PROSITE" id="PS52029"/>
    </source>
</evidence>
<dbReference type="InterPro" id="IPR038063">
    <property type="entry name" value="Transpep_catalytic_dom"/>
</dbReference>
<dbReference type="GO" id="GO:0009252">
    <property type="term" value="P:peptidoglycan biosynthetic process"/>
    <property type="evidence" value="ECO:0007669"/>
    <property type="project" value="UniProtKB-KW"/>
</dbReference>
<dbReference type="EMBL" id="DYUZ01000029">
    <property type="protein sequence ID" value="HJG37664.1"/>
    <property type="molecule type" value="Genomic_DNA"/>
</dbReference>
<dbReference type="RefSeq" id="WP_273190557.1">
    <property type="nucleotide sequence ID" value="NZ_DYUZ01000029.1"/>
</dbReference>
<accession>A0A921IWP8</accession>
<feature type="domain" description="L,D-TPase catalytic" evidence="9">
    <location>
        <begin position="432"/>
        <end position="569"/>
    </location>
</feature>
<feature type="region of interest" description="Disordered" evidence="7">
    <location>
        <begin position="83"/>
        <end position="149"/>
    </location>
</feature>
<protein>
    <submittedName>
        <fullName evidence="10">L,D-transpeptidase family protein</fullName>
    </submittedName>
</protein>
<dbReference type="InterPro" id="IPR005490">
    <property type="entry name" value="LD_TPept_cat_dom"/>
</dbReference>
<keyword evidence="5 6" id="KW-0961">Cell wall biogenesis/degradation</keyword>
<dbReference type="SUPFAM" id="SSF141523">
    <property type="entry name" value="L,D-transpeptidase catalytic domain-like"/>
    <property type="match status" value="1"/>
</dbReference>
<evidence type="ECO:0000313" key="11">
    <source>
        <dbReference type="Proteomes" id="UP000753256"/>
    </source>
</evidence>
<proteinExistence type="predicted"/>
<dbReference type="Gene3D" id="2.40.440.10">
    <property type="entry name" value="L,D-transpeptidase catalytic domain-like"/>
    <property type="match status" value="1"/>
</dbReference>
<name>A0A921IWP8_9ACTN</name>
<sequence>MQLPRFSWRRNAVLALAMMSSLSVSAALSSESAYAEDMNQVKSTGGAVSVQTMTADGLQSGVSTSTDLMPGESFSASNELFDVENGQEPGVPGGQQPGDEGGQQPGEEPGVPGGQQPGDEGGQQPGDEGEHSTDSETGDSDDGLDSDVQDGWVELDGKKYWYVDGAPVTNNIVVDPETGAKYWASEDGSIVVGEDVYVPRDPSSVDHEEWASSDAYRNENGMWIRLGSDGEMVLGEDNHNGHWYYFDPNTGEMMKGFIFQSGKWVYYDDIMGWMVYGEQYRPANDTDTQLHWYYFDEWTGATTYKWRYIQQGSSGKWVYYDDYMGWMVYGEQYRPANNSDTQLHWYYFDEWTGATTYRWKYVASQNKTVYYDDYMGWMIYGWRDTGDHQYGVGTNWHFFDRYTGALMTGNDRNNSAFDCYNNIRGGSSKTPYYIVVDKNNFRTVIFQWSGSDWDVAKVFRCGLGRPEANNGRGTQEGFWYLGENVPSRPVPSYMWRANYDRMFNDTTSGVKYRVHYIWDQGFHSTVYTSSTPPEQQLERYISDGCVRLLEEDAAWLYNNCANGTRVYIFSRY</sequence>
<feature type="chain" id="PRO_5039497842" evidence="8">
    <location>
        <begin position="27"/>
        <end position="572"/>
    </location>
</feature>
<keyword evidence="4 6" id="KW-0573">Peptidoglycan synthesis</keyword>
<evidence type="ECO:0000256" key="5">
    <source>
        <dbReference type="ARBA" id="ARBA00023316"/>
    </source>
</evidence>